<dbReference type="Proteomes" id="UP001372834">
    <property type="component" value="Unassembled WGS sequence"/>
</dbReference>
<evidence type="ECO:0000313" key="2">
    <source>
        <dbReference type="Proteomes" id="UP001372834"/>
    </source>
</evidence>
<evidence type="ECO:0000313" key="1">
    <source>
        <dbReference type="EMBL" id="KAK6619788.1"/>
    </source>
</evidence>
<reference evidence="1 2" key="1">
    <citation type="submission" date="2023-10" db="EMBL/GenBank/DDBJ databases">
        <title>Genomes of two closely related lineages of the louse Polyplax serrata with different host specificities.</title>
        <authorList>
            <person name="Martinu J."/>
            <person name="Tarabai H."/>
            <person name="Stefka J."/>
            <person name="Hypsa V."/>
        </authorList>
    </citation>
    <scope>NUCLEOTIDE SEQUENCE [LARGE SCALE GENOMIC DNA]</scope>
    <source>
        <strain evidence="1">HR10_N</strain>
    </source>
</reference>
<gene>
    <name evidence="1" type="ORF">RUM43_012553</name>
</gene>
<name>A0AAN8P3Z8_POLSC</name>
<sequence>MIKNKKRPVDPIRQQNGQWIRTPSDKAEAFANYLQEIFQPYLPENEAPPSSPVLDREMNHSSIILNLTGRSAGSCSLTGMPDIIVTEVESIFPWIASNTMWSAPADFLETHPAITKEGSSDATIKLTHWLSLQLCNNHLQNDKYPLFAKEHVNTLYNCNFAISLIKLNN</sequence>
<dbReference type="AlphaFoldDB" id="A0AAN8P3Z8"/>
<accession>A0AAN8P3Z8</accession>
<proteinExistence type="predicted"/>
<comment type="caution">
    <text evidence="1">The sequence shown here is derived from an EMBL/GenBank/DDBJ whole genome shotgun (WGS) entry which is preliminary data.</text>
</comment>
<organism evidence="1 2">
    <name type="scientific">Polyplax serrata</name>
    <name type="common">Common mouse louse</name>
    <dbReference type="NCBI Taxonomy" id="468196"/>
    <lineage>
        <taxon>Eukaryota</taxon>
        <taxon>Metazoa</taxon>
        <taxon>Ecdysozoa</taxon>
        <taxon>Arthropoda</taxon>
        <taxon>Hexapoda</taxon>
        <taxon>Insecta</taxon>
        <taxon>Pterygota</taxon>
        <taxon>Neoptera</taxon>
        <taxon>Paraneoptera</taxon>
        <taxon>Psocodea</taxon>
        <taxon>Troctomorpha</taxon>
        <taxon>Phthiraptera</taxon>
        <taxon>Anoplura</taxon>
        <taxon>Polyplacidae</taxon>
        <taxon>Polyplax</taxon>
    </lineage>
</organism>
<protein>
    <submittedName>
        <fullName evidence="1">Uncharacterized protein</fullName>
    </submittedName>
</protein>
<dbReference type="EMBL" id="JAWJWE010000040">
    <property type="protein sequence ID" value="KAK6619788.1"/>
    <property type="molecule type" value="Genomic_DNA"/>
</dbReference>